<feature type="transmembrane region" description="Helical" evidence="2">
    <location>
        <begin position="214"/>
        <end position="231"/>
    </location>
</feature>
<protein>
    <submittedName>
        <fullName evidence="4">IQ domain-containing protein C</fullName>
    </submittedName>
</protein>
<name>A0A8U0TP95_SALNM</name>
<dbReference type="PROSITE" id="PS50096">
    <property type="entry name" value="IQ"/>
    <property type="match status" value="1"/>
</dbReference>
<dbReference type="PANTHER" id="PTHR16049:SF8">
    <property type="entry name" value="IQ DOMAIN-CONTAINING PROTEIN C"/>
    <property type="match status" value="1"/>
</dbReference>
<evidence type="ECO:0000256" key="2">
    <source>
        <dbReference type="SAM" id="Phobius"/>
    </source>
</evidence>
<dbReference type="PANTHER" id="PTHR16049">
    <property type="entry name" value="IQ DOMAIN-CONTAINING PROTEIN C"/>
    <property type="match status" value="1"/>
</dbReference>
<feature type="compositionally biased region" description="Basic and acidic residues" evidence="1">
    <location>
        <begin position="69"/>
        <end position="106"/>
    </location>
</feature>
<dbReference type="KEGG" id="snh:120023357"/>
<dbReference type="GeneID" id="120023357"/>
<evidence type="ECO:0000313" key="3">
    <source>
        <dbReference type="Proteomes" id="UP000808372"/>
    </source>
</evidence>
<evidence type="ECO:0000313" key="4">
    <source>
        <dbReference type="RefSeq" id="XP_038823295.1"/>
    </source>
</evidence>
<proteinExistence type="predicted"/>
<keyword evidence="3" id="KW-1185">Reference proteome</keyword>
<sequence>MEGSEWIFILFQARARGYLMRKEINCARSEFEDIVRDIDGGVNHLDWKGNIIAIPHFKDDGPSGIFTKKHAEEAPDRGSHPLEQPGEREGAQLMSDRLEPERDDPYSHGQASISRGSPSPSSCPPGGEGETESSQGEQLDGGGMLESTGDTTTVWSSLGRDVSYGCFEKGSQRWRSLAQDEPHTPEALQLHRNNLAMEMLWLQQAIASRKKVKAVFSNFMSFVALFSLIVLKNKTNIQCKVNNCIIFLFSLSVPVTERETEYFLMAEDQGEAVSLNWTMI</sequence>
<organism evidence="3 4">
    <name type="scientific">Salvelinus namaycush</name>
    <name type="common">Lake trout</name>
    <name type="synonym">Salmo namaycush</name>
    <dbReference type="NCBI Taxonomy" id="8040"/>
    <lineage>
        <taxon>Eukaryota</taxon>
        <taxon>Metazoa</taxon>
        <taxon>Chordata</taxon>
        <taxon>Craniata</taxon>
        <taxon>Vertebrata</taxon>
        <taxon>Euteleostomi</taxon>
        <taxon>Actinopterygii</taxon>
        <taxon>Neopterygii</taxon>
        <taxon>Teleostei</taxon>
        <taxon>Protacanthopterygii</taxon>
        <taxon>Salmoniformes</taxon>
        <taxon>Salmonidae</taxon>
        <taxon>Salmoninae</taxon>
        <taxon>Salvelinus</taxon>
    </lineage>
</organism>
<reference evidence="4" key="1">
    <citation type="submission" date="2025-08" db="UniProtKB">
        <authorList>
            <consortium name="RefSeq"/>
        </authorList>
    </citation>
    <scope>IDENTIFICATION</scope>
    <source>
        <tissue evidence="4">White muscle</tissue>
    </source>
</reference>
<dbReference type="AlphaFoldDB" id="A0A8U0TP95"/>
<keyword evidence="2" id="KW-1133">Transmembrane helix</keyword>
<dbReference type="Proteomes" id="UP000808372">
    <property type="component" value="Chromosome 28"/>
</dbReference>
<accession>A0A8U0TP95</accession>
<keyword evidence="2" id="KW-0812">Transmembrane</keyword>
<keyword evidence="2" id="KW-0472">Membrane</keyword>
<gene>
    <name evidence="4" type="primary">iqcc</name>
</gene>
<feature type="region of interest" description="Disordered" evidence="1">
    <location>
        <begin position="63"/>
        <end position="152"/>
    </location>
</feature>
<dbReference type="InterPro" id="IPR042506">
    <property type="entry name" value="IQCC"/>
</dbReference>
<dbReference type="RefSeq" id="XP_038823295.1">
    <property type="nucleotide sequence ID" value="XM_038967367.1"/>
</dbReference>
<evidence type="ECO:0000256" key="1">
    <source>
        <dbReference type="SAM" id="MobiDB-lite"/>
    </source>
</evidence>
<dbReference type="CTD" id="55721"/>